<feature type="non-terminal residue" evidence="1">
    <location>
        <position position="108"/>
    </location>
</feature>
<reference evidence="1 2" key="1">
    <citation type="journal article" date="2016" name="Nat. Commun.">
        <title>Ectomycorrhizal ecology is imprinted in the genome of the dominant symbiotic fungus Cenococcum geophilum.</title>
        <authorList>
            <consortium name="DOE Joint Genome Institute"/>
            <person name="Peter M."/>
            <person name="Kohler A."/>
            <person name="Ohm R.A."/>
            <person name="Kuo A."/>
            <person name="Krutzmann J."/>
            <person name="Morin E."/>
            <person name="Arend M."/>
            <person name="Barry K.W."/>
            <person name="Binder M."/>
            <person name="Choi C."/>
            <person name="Clum A."/>
            <person name="Copeland A."/>
            <person name="Grisel N."/>
            <person name="Haridas S."/>
            <person name="Kipfer T."/>
            <person name="LaButti K."/>
            <person name="Lindquist E."/>
            <person name="Lipzen A."/>
            <person name="Maire R."/>
            <person name="Meier B."/>
            <person name="Mihaltcheva S."/>
            <person name="Molinier V."/>
            <person name="Murat C."/>
            <person name="Poggeler S."/>
            <person name="Quandt C.A."/>
            <person name="Sperisen C."/>
            <person name="Tritt A."/>
            <person name="Tisserant E."/>
            <person name="Crous P.W."/>
            <person name="Henrissat B."/>
            <person name="Nehls U."/>
            <person name="Egli S."/>
            <person name="Spatafora J.W."/>
            <person name="Grigoriev I.V."/>
            <person name="Martin F.M."/>
        </authorList>
    </citation>
    <scope>NUCLEOTIDE SEQUENCE [LARGE SCALE GENOMIC DNA]</scope>
    <source>
        <strain evidence="1 2">CBS 207.34</strain>
    </source>
</reference>
<sequence>MPAREFRATNCMALEVFFVRATSAVEGHLMTTTLDYMCNQHITPNEVRLLALPAKKIDFDMSTRKTMIDVLDESSAKWIARFTTGLGASVITPWHSVTYLDWSRFGAF</sequence>
<dbReference type="Proteomes" id="UP000250140">
    <property type="component" value="Unassembled WGS sequence"/>
</dbReference>
<dbReference type="EMBL" id="KV750559">
    <property type="protein sequence ID" value="OCL04256.1"/>
    <property type="molecule type" value="Genomic_DNA"/>
</dbReference>
<name>A0A8E2ETF0_9PEZI</name>
<dbReference type="AlphaFoldDB" id="A0A8E2ETF0"/>
<organism evidence="1 2">
    <name type="scientific">Glonium stellatum</name>
    <dbReference type="NCBI Taxonomy" id="574774"/>
    <lineage>
        <taxon>Eukaryota</taxon>
        <taxon>Fungi</taxon>
        <taxon>Dikarya</taxon>
        <taxon>Ascomycota</taxon>
        <taxon>Pezizomycotina</taxon>
        <taxon>Dothideomycetes</taxon>
        <taxon>Pleosporomycetidae</taxon>
        <taxon>Gloniales</taxon>
        <taxon>Gloniaceae</taxon>
        <taxon>Glonium</taxon>
    </lineage>
</organism>
<proteinExistence type="predicted"/>
<protein>
    <submittedName>
        <fullName evidence="1">Uncharacterized protein</fullName>
    </submittedName>
</protein>
<gene>
    <name evidence="1" type="ORF">AOQ84DRAFT_226188</name>
</gene>
<evidence type="ECO:0000313" key="2">
    <source>
        <dbReference type="Proteomes" id="UP000250140"/>
    </source>
</evidence>
<evidence type="ECO:0000313" key="1">
    <source>
        <dbReference type="EMBL" id="OCL04256.1"/>
    </source>
</evidence>
<accession>A0A8E2ETF0</accession>
<keyword evidence="2" id="KW-1185">Reference proteome</keyword>